<evidence type="ECO:0000256" key="2">
    <source>
        <dbReference type="SAM" id="Phobius"/>
    </source>
</evidence>
<dbReference type="PANTHER" id="PTHR36435:SF1">
    <property type="entry name" value="CAAX AMINO TERMINAL PROTEASE FAMILY PROTEIN"/>
    <property type="match status" value="1"/>
</dbReference>
<evidence type="ECO:0000313" key="5">
    <source>
        <dbReference type="Proteomes" id="UP000310506"/>
    </source>
</evidence>
<feature type="transmembrane region" description="Helical" evidence="2">
    <location>
        <begin position="9"/>
        <end position="29"/>
    </location>
</feature>
<keyword evidence="2" id="KW-1133">Transmembrane helix</keyword>
<evidence type="ECO:0000313" key="4">
    <source>
        <dbReference type="EMBL" id="THB61506.1"/>
    </source>
</evidence>
<sequence length="227" mass="26216">MSNHTKKSYFARAVYFFLFIILMGLPDVISEFFPAETIHNYDVPLAFFQSILNIAIIYFIFSRYQKQLKSSNPNDYGWHRIEIKKIVLVLITLLFSLAIDKIFINFIDISTPENQELVEEIFNQTPIAAVISSVIFAPVLEELLFRGIFFNYFFNQAKLTHRIGAIILSGALFGFAHETTLSLVFLYYAISGWLLAIIYSYTKDLRYSILLHILMNAVATVTIFISY</sequence>
<keyword evidence="2" id="KW-0812">Transmembrane</keyword>
<dbReference type="PANTHER" id="PTHR36435">
    <property type="entry name" value="SLR1288 PROTEIN"/>
    <property type="match status" value="1"/>
</dbReference>
<dbReference type="RefSeq" id="WP_136136518.1">
    <property type="nucleotide sequence ID" value="NZ_SDGV01000011.1"/>
</dbReference>
<gene>
    <name evidence="4" type="ORF">ESZ54_04620</name>
</gene>
<keyword evidence="2" id="KW-0472">Membrane</keyword>
<comment type="caution">
    <text evidence="4">The sequence shown here is derived from an EMBL/GenBank/DDBJ whole genome shotgun (WGS) entry which is preliminary data.</text>
</comment>
<dbReference type="GO" id="GO:0006508">
    <property type="term" value="P:proteolysis"/>
    <property type="evidence" value="ECO:0007669"/>
    <property type="project" value="UniProtKB-KW"/>
</dbReference>
<feature type="transmembrane region" description="Helical" evidence="2">
    <location>
        <begin position="159"/>
        <end position="177"/>
    </location>
</feature>
<proteinExistence type="inferred from homology"/>
<dbReference type="EMBL" id="SDGV01000011">
    <property type="protein sequence ID" value="THB61506.1"/>
    <property type="molecule type" value="Genomic_DNA"/>
</dbReference>
<comment type="similarity">
    <text evidence="1">Belongs to the UPF0177 family.</text>
</comment>
<dbReference type="Pfam" id="PF02517">
    <property type="entry name" value="Rce1-like"/>
    <property type="match status" value="1"/>
</dbReference>
<dbReference type="InterPro" id="IPR003675">
    <property type="entry name" value="Rce1/LyrA-like_dom"/>
</dbReference>
<keyword evidence="4" id="KW-0378">Hydrolase</keyword>
<feature type="transmembrane region" description="Helical" evidence="2">
    <location>
        <begin position="183"/>
        <end position="202"/>
    </location>
</feature>
<keyword evidence="4" id="KW-0645">Protease</keyword>
<feature type="domain" description="CAAX prenyl protease 2/Lysostaphin resistance protein A-like" evidence="3">
    <location>
        <begin position="125"/>
        <end position="218"/>
    </location>
</feature>
<feature type="transmembrane region" description="Helical" evidence="2">
    <location>
        <begin position="209"/>
        <end position="226"/>
    </location>
</feature>
<keyword evidence="4" id="KW-0482">Metalloprotease</keyword>
<evidence type="ECO:0000256" key="1">
    <source>
        <dbReference type="ARBA" id="ARBA00009067"/>
    </source>
</evidence>
<protein>
    <submittedName>
        <fullName evidence="4">CPBP family intramembrane metalloprotease</fullName>
    </submittedName>
</protein>
<dbReference type="AlphaFoldDB" id="A0A4S3B799"/>
<dbReference type="GO" id="GO:0008237">
    <property type="term" value="F:metallopeptidase activity"/>
    <property type="evidence" value="ECO:0007669"/>
    <property type="project" value="UniProtKB-KW"/>
</dbReference>
<dbReference type="InterPro" id="IPR052710">
    <property type="entry name" value="CAAX_protease"/>
</dbReference>
<dbReference type="Proteomes" id="UP000310506">
    <property type="component" value="Unassembled WGS sequence"/>
</dbReference>
<feature type="transmembrane region" description="Helical" evidence="2">
    <location>
        <begin position="86"/>
        <end position="107"/>
    </location>
</feature>
<dbReference type="GO" id="GO:0080120">
    <property type="term" value="P:CAAX-box protein maturation"/>
    <property type="evidence" value="ECO:0007669"/>
    <property type="project" value="UniProtKB-ARBA"/>
</dbReference>
<organism evidence="4 5">
    <name type="scientific">Vagococcus silagei</name>
    <dbReference type="NCBI Taxonomy" id="2508885"/>
    <lineage>
        <taxon>Bacteria</taxon>
        <taxon>Bacillati</taxon>
        <taxon>Bacillota</taxon>
        <taxon>Bacilli</taxon>
        <taxon>Lactobacillales</taxon>
        <taxon>Enterococcaceae</taxon>
        <taxon>Vagococcus</taxon>
    </lineage>
</organism>
<keyword evidence="5" id="KW-1185">Reference proteome</keyword>
<feature type="transmembrane region" description="Helical" evidence="2">
    <location>
        <begin position="127"/>
        <end position="147"/>
    </location>
</feature>
<dbReference type="GO" id="GO:0004175">
    <property type="term" value="F:endopeptidase activity"/>
    <property type="evidence" value="ECO:0007669"/>
    <property type="project" value="UniProtKB-ARBA"/>
</dbReference>
<feature type="transmembrane region" description="Helical" evidence="2">
    <location>
        <begin position="41"/>
        <end position="61"/>
    </location>
</feature>
<dbReference type="OrthoDB" id="8607342at2"/>
<name>A0A4S3B799_9ENTE</name>
<reference evidence="4 5" key="1">
    <citation type="submission" date="2019-01" db="EMBL/GenBank/DDBJ databases">
        <title>Vagococcus silagei sp. nov. isolated from brewer's grain.</title>
        <authorList>
            <person name="Guu J.-R."/>
        </authorList>
    </citation>
    <scope>NUCLEOTIDE SEQUENCE [LARGE SCALE GENOMIC DNA]</scope>
    <source>
        <strain evidence="4 5">2B-2</strain>
    </source>
</reference>
<evidence type="ECO:0000259" key="3">
    <source>
        <dbReference type="Pfam" id="PF02517"/>
    </source>
</evidence>
<accession>A0A4S3B799</accession>